<gene>
    <name evidence="1" type="primary">PEX8_1</name>
    <name evidence="1" type="ORF">GRS66_001886</name>
</gene>
<sequence>MFDHDVEYLITALSSETRIQYDQRLLDEIAANVVYYVPRVKSPDTLYRLVGALFRSQFIVQLPPLRLLHIVKDVFLWKLEVSEPTLPISKFYLVWNAVFESHRATWNLSQLMVLDGVLVTYPRFKQLNNAYFIDESSNKTALYYRNWKLQLFSPIWAQLWNTAIVKANLSIQHCLLIALALLFNQSNRSALLHGVDVSWNLVTEKLLDLLEEYVHGIVQPMENFSTNSVLSTNLNHLASCLTGSITRSNEATLVNSVRKLERICRYLSDTVASLKEQQLDFKFQNVFILIILALKELSAMNMTILPNHKDTFYSMICLSLFHVHVLTQKIGTVGFPSYDYVYDNLVTYFIVMDDLSKITTVLELMKRNNTKQDPNKLVFYINFLNKITNYYGCRIRLPFITEFIEPLLHFDVFFSGKTGNALDIEIKESIHTLTITVLSIDSSYSSQVAQWQVSRILVYLKMSMDQFIAGKLSANQILLIFGHLSTQLPSLHNYNKHLLRDSLHETYIRIVNVKNPEKKNVLIECLIVQIAFINNPHHLIGWLNICLQLINTHNKKLLQQLWEMVSSLESSLAIDWWYTTVLSSQSSKL</sequence>
<evidence type="ECO:0000313" key="1">
    <source>
        <dbReference type="EMBL" id="QID79610.1"/>
    </source>
</evidence>
<dbReference type="Proteomes" id="UP000501346">
    <property type="component" value="Chromosome ScVII"/>
</dbReference>
<organism evidence="1 2">
    <name type="scientific">Saccharomyces pastorianus</name>
    <name type="common">Lager yeast</name>
    <name type="synonym">Saccharomyces cerevisiae x Saccharomyces eubayanus</name>
    <dbReference type="NCBI Taxonomy" id="27292"/>
    <lineage>
        <taxon>Eukaryota</taxon>
        <taxon>Fungi</taxon>
        <taxon>Dikarya</taxon>
        <taxon>Ascomycota</taxon>
        <taxon>Saccharomycotina</taxon>
        <taxon>Saccharomycetes</taxon>
        <taxon>Saccharomycetales</taxon>
        <taxon>Saccharomycetaceae</taxon>
        <taxon>Saccharomyces</taxon>
    </lineage>
</organism>
<evidence type="ECO:0000313" key="2">
    <source>
        <dbReference type="Proteomes" id="UP000501346"/>
    </source>
</evidence>
<protein>
    <submittedName>
        <fullName evidence="1">Peroxin</fullName>
    </submittedName>
</protein>
<proteinExistence type="predicted"/>
<dbReference type="OrthoDB" id="2357318at2759"/>
<keyword evidence="2" id="KW-1185">Reference proteome</keyword>
<reference evidence="1 2" key="1">
    <citation type="journal article" date="2019" name="BMC Genomics">
        <title>Chromosome level assembly and comparative genome analysis confirm lager-brewing yeasts originated from a single hybridization.</title>
        <authorList>
            <person name="Salazar A.N."/>
            <person name="Gorter de Vries A.R."/>
            <person name="van den Broek M."/>
            <person name="Brouwers N."/>
            <person name="de la Torre Cortes P."/>
            <person name="Kuijpers N.G.A."/>
            <person name="Daran J.G."/>
            <person name="Abeel T."/>
        </authorList>
    </citation>
    <scope>NUCLEOTIDE SEQUENCE [LARGE SCALE GENOMIC DNA]</scope>
    <source>
        <strain evidence="1 2">CBS 1483</strain>
    </source>
</reference>
<dbReference type="EMBL" id="CP048988">
    <property type="protein sequence ID" value="QID79610.1"/>
    <property type="molecule type" value="Genomic_DNA"/>
</dbReference>
<name>A0A6C1DSM7_SACPS</name>
<accession>A0A6C1DSM7</accession>
<dbReference type="AlphaFoldDB" id="A0A6C1DSM7"/>